<dbReference type="RefSeq" id="WP_188880887.1">
    <property type="nucleotide sequence ID" value="NZ_BMOY01000004.1"/>
</dbReference>
<reference evidence="5" key="1">
    <citation type="journal article" date="2014" name="Int. J. Syst. Evol. Microbiol.">
        <title>Complete genome sequence of Corynebacterium casei LMG S-19264T (=DSM 44701T), isolated from a smear-ripened cheese.</title>
        <authorList>
            <consortium name="US DOE Joint Genome Institute (JGI-PGF)"/>
            <person name="Walter F."/>
            <person name="Albersmeier A."/>
            <person name="Kalinowski J."/>
            <person name="Ruckert C."/>
        </authorList>
    </citation>
    <scope>NUCLEOTIDE SEQUENCE</scope>
    <source>
        <strain evidence="5">JCM 18487</strain>
    </source>
</reference>
<dbReference type="PANTHER" id="PTHR30146">
    <property type="entry name" value="LACI-RELATED TRANSCRIPTIONAL REPRESSOR"/>
    <property type="match status" value="1"/>
</dbReference>
<dbReference type="PROSITE" id="PS00356">
    <property type="entry name" value="HTH_LACI_1"/>
    <property type="match status" value="1"/>
</dbReference>
<keyword evidence="6" id="KW-1185">Reference proteome</keyword>
<dbReference type="CDD" id="cd06267">
    <property type="entry name" value="PBP1_LacI_sugar_binding-like"/>
    <property type="match status" value="1"/>
</dbReference>
<dbReference type="InterPro" id="IPR028082">
    <property type="entry name" value="Peripla_BP_I"/>
</dbReference>
<dbReference type="InterPro" id="IPR046335">
    <property type="entry name" value="LacI/GalR-like_sensor"/>
</dbReference>
<dbReference type="Pfam" id="PF00356">
    <property type="entry name" value="LacI"/>
    <property type="match status" value="1"/>
</dbReference>
<dbReference type="GO" id="GO:0000976">
    <property type="term" value="F:transcription cis-regulatory region binding"/>
    <property type="evidence" value="ECO:0007669"/>
    <property type="project" value="TreeGrafter"/>
</dbReference>
<keyword evidence="2" id="KW-0238">DNA-binding</keyword>
<evidence type="ECO:0000256" key="1">
    <source>
        <dbReference type="ARBA" id="ARBA00023015"/>
    </source>
</evidence>
<organism evidence="5 6">
    <name type="scientific">Alicyclobacillus cellulosilyticus</name>
    <dbReference type="NCBI Taxonomy" id="1003997"/>
    <lineage>
        <taxon>Bacteria</taxon>
        <taxon>Bacillati</taxon>
        <taxon>Bacillota</taxon>
        <taxon>Bacilli</taxon>
        <taxon>Bacillales</taxon>
        <taxon>Alicyclobacillaceae</taxon>
        <taxon>Alicyclobacillus</taxon>
    </lineage>
</organism>
<evidence type="ECO:0000259" key="4">
    <source>
        <dbReference type="PROSITE" id="PS50932"/>
    </source>
</evidence>
<dbReference type="PRINTS" id="PR00036">
    <property type="entry name" value="HTHLACI"/>
</dbReference>
<dbReference type="SUPFAM" id="SSF53822">
    <property type="entry name" value="Periplasmic binding protein-like I"/>
    <property type="match status" value="1"/>
</dbReference>
<comment type="caution">
    <text evidence="5">The sequence shown here is derived from an EMBL/GenBank/DDBJ whole genome shotgun (WGS) entry which is preliminary data.</text>
</comment>
<dbReference type="SUPFAM" id="SSF47413">
    <property type="entry name" value="lambda repressor-like DNA-binding domains"/>
    <property type="match status" value="1"/>
</dbReference>
<evidence type="ECO:0000313" key="5">
    <source>
        <dbReference type="EMBL" id="GGI97799.1"/>
    </source>
</evidence>
<proteinExistence type="predicted"/>
<evidence type="ECO:0000256" key="3">
    <source>
        <dbReference type="ARBA" id="ARBA00023163"/>
    </source>
</evidence>
<feature type="domain" description="HTH lacI-type" evidence="4">
    <location>
        <begin position="2"/>
        <end position="56"/>
    </location>
</feature>
<dbReference type="Gene3D" id="1.10.260.40">
    <property type="entry name" value="lambda repressor-like DNA-binding domains"/>
    <property type="match status" value="1"/>
</dbReference>
<protein>
    <submittedName>
        <fullName evidence="5">LacI family transcriptional regulator</fullName>
    </submittedName>
</protein>
<keyword evidence="3" id="KW-0804">Transcription</keyword>
<dbReference type="InterPro" id="IPR010982">
    <property type="entry name" value="Lambda_DNA-bd_dom_sf"/>
</dbReference>
<sequence>MVTIYDIAKRAGVSPATVSRVLNGYPDVSLKTRAKVQKITQELGYQPSAMARGLATKRSMTIGAFVKVGPDDGLRHPVFQEVLTAFQHVVGEKGYDVLFFSQNGPALQREGYEAVARYRNVDGLLVLGMPRTDPGVIALSTCGIPCMSIDLDLIGPRAGYVTSDNVGGAIQAVEFLVQHGHRAIAFIGDKFATKPGHDRLIGFQRAVQEFRLPFRPDWVLDGDFTEIGGYQAVSRLLEMSELPTAIFCASDLMAIGAMRAIRDRGLRVGEDISVIGFDDIRPASMVTPGLTTIRQRSEELGRRAAQALLRMIEEPTALPSVITVATELVVRETVRPVVPRG</sequence>
<accession>A0A917K1P2</accession>
<reference evidence="5" key="2">
    <citation type="submission" date="2020-09" db="EMBL/GenBank/DDBJ databases">
        <authorList>
            <person name="Sun Q."/>
            <person name="Ohkuma M."/>
        </authorList>
    </citation>
    <scope>NUCLEOTIDE SEQUENCE</scope>
    <source>
        <strain evidence="5">JCM 18487</strain>
    </source>
</reference>
<dbReference type="Gene3D" id="3.40.50.2300">
    <property type="match status" value="2"/>
</dbReference>
<evidence type="ECO:0000256" key="2">
    <source>
        <dbReference type="ARBA" id="ARBA00023125"/>
    </source>
</evidence>
<dbReference type="GO" id="GO:0003700">
    <property type="term" value="F:DNA-binding transcription factor activity"/>
    <property type="evidence" value="ECO:0007669"/>
    <property type="project" value="TreeGrafter"/>
</dbReference>
<evidence type="ECO:0000313" key="6">
    <source>
        <dbReference type="Proteomes" id="UP000637695"/>
    </source>
</evidence>
<dbReference type="Pfam" id="PF13377">
    <property type="entry name" value="Peripla_BP_3"/>
    <property type="match status" value="1"/>
</dbReference>
<dbReference type="InterPro" id="IPR000843">
    <property type="entry name" value="HTH_LacI"/>
</dbReference>
<dbReference type="Proteomes" id="UP000637695">
    <property type="component" value="Unassembled WGS sequence"/>
</dbReference>
<dbReference type="CDD" id="cd01392">
    <property type="entry name" value="HTH_LacI"/>
    <property type="match status" value="1"/>
</dbReference>
<dbReference type="EMBL" id="BMOY01000004">
    <property type="protein sequence ID" value="GGI97799.1"/>
    <property type="molecule type" value="Genomic_DNA"/>
</dbReference>
<name>A0A917K1P2_9BACL</name>
<dbReference type="AlphaFoldDB" id="A0A917K1P2"/>
<dbReference type="SMART" id="SM00354">
    <property type="entry name" value="HTH_LACI"/>
    <property type="match status" value="1"/>
</dbReference>
<keyword evidence="1" id="KW-0805">Transcription regulation</keyword>
<dbReference type="PROSITE" id="PS50932">
    <property type="entry name" value="HTH_LACI_2"/>
    <property type="match status" value="1"/>
</dbReference>
<dbReference type="PANTHER" id="PTHR30146:SF109">
    <property type="entry name" value="HTH-TYPE TRANSCRIPTIONAL REGULATOR GALS"/>
    <property type="match status" value="1"/>
</dbReference>
<gene>
    <name evidence="5" type="primary">lacI</name>
    <name evidence="5" type="ORF">GCM10010885_04360</name>
</gene>